<dbReference type="OrthoDB" id="3203373at2759"/>
<protein>
    <submittedName>
        <fullName evidence="2">Uncharacterized protein</fullName>
    </submittedName>
</protein>
<evidence type="ECO:0000256" key="1">
    <source>
        <dbReference type="SAM" id="Coils"/>
    </source>
</evidence>
<dbReference type="Gene3D" id="1.20.1280.50">
    <property type="match status" value="1"/>
</dbReference>
<evidence type="ECO:0000313" key="2">
    <source>
        <dbReference type="EMBL" id="KZP18313.1"/>
    </source>
</evidence>
<dbReference type="AlphaFoldDB" id="A0A166GZ53"/>
<proteinExistence type="predicted"/>
<keyword evidence="3" id="KW-1185">Reference proteome</keyword>
<name>A0A166GZ53_9AGAM</name>
<dbReference type="EMBL" id="KV417574">
    <property type="protein sequence ID" value="KZP18313.1"/>
    <property type="molecule type" value="Genomic_DNA"/>
</dbReference>
<accession>A0A166GZ53</accession>
<dbReference type="Proteomes" id="UP000076532">
    <property type="component" value="Unassembled WGS sequence"/>
</dbReference>
<gene>
    <name evidence="2" type="ORF">FIBSPDRAFT_933572</name>
</gene>
<sequence>MLAALYAEQLASLCLKLQEINSAREHLLAQLADLEKASRTMQHEYNTIFNNASAIATLPNEIISSIFEEEPGLELLVSQVTHRWRDVAISTPKLWSDININLSKDKAVHISALYLTRSKGLPFDLSIVHAIGGINKSVALSVGQMLVDHIAHCRRIKIKYASRNTINCNILLDFLIPVSAQRLESFDVTFAHHPREGSFQLADMFKGGAPVLAVVRLSKMPFCLPPLGSVTTLRLVELHPDSHIMGDRWRDVLVSLTRLISLEVEGDIMTSWITGSAITLPALRTLRIGATGDQEVAGQFRRLYEAIDAPSLEFLSLRDFFDLDLAFLDDLWPLGPNKFPVLHTLTLVEYEGTSSQTNFAPLLRAFPLVQTVAFSEASASNFSILRLLLKTDMGGLYWPGLRNLAFSNLQSFDEDGKHDLVNQCLTSRISMGHPIGTLAFKGSLMSRLKLQGTLSENGVCLSAPPWMDLVQVAEYHEEDIGA</sequence>
<evidence type="ECO:0000313" key="3">
    <source>
        <dbReference type="Proteomes" id="UP000076532"/>
    </source>
</evidence>
<reference evidence="2 3" key="1">
    <citation type="journal article" date="2016" name="Mol. Biol. Evol.">
        <title>Comparative Genomics of Early-Diverging Mushroom-Forming Fungi Provides Insights into the Origins of Lignocellulose Decay Capabilities.</title>
        <authorList>
            <person name="Nagy L.G."/>
            <person name="Riley R."/>
            <person name="Tritt A."/>
            <person name="Adam C."/>
            <person name="Daum C."/>
            <person name="Floudas D."/>
            <person name="Sun H."/>
            <person name="Yadav J.S."/>
            <person name="Pangilinan J."/>
            <person name="Larsson K.H."/>
            <person name="Matsuura K."/>
            <person name="Barry K."/>
            <person name="Labutti K."/>
            <person name="Kuo R."/>
            <person name="Ohm R.A."/>
            <person name="Bhattacharya S.S."/>
            <person name="Shirouzu T."/>
            <person name="Yoshinaga Y."/>
            <person name="Martin F.M."/>
            <person name="Grigoriev I.V."/>
            <person name="Hibbett D.S."/>
        </authorList>
    </citation>
    <scope>NUCLEOTIDE SEQUENCE [LARGE SCALE GENOMIC DNA]</scope>
    <source>
        <strain evidence="2 3">CBS 109695</strain>
    </source>
</reference>
<feature type="coiled-coil region" evidence="1">
    <location>
        <begin position="17"/>
        <end position="44"/>
    </location>
</feature>
<organism evidence="2 3">
    <name type="scientific">Athelia psychrophila</name>
    <dbReference type="NCBI Taxonomy" id="1759441"/>
    <lineage>
        <taxon>Eukaryota</taxon>
        <taxon>Fungi</taxon>
        <taxon>Dikarya</taxon>
        <taxon>Basidiomycota</taxon>
        <taxon>Agaricomycotina</taxon>
        <taxon>Agaricomycetes</taxon>
        <taxon>Agaricomycetidae</taxon>
        <taxon>Atheliales</taxon>
        <taxon>Atheliaceae</taxon>
        <taxon>Athelia</taxon>
    </lineage>
</organism>
<keyword evidence="1" id="KW-0175">Coiled coil</keyword>